<dbReference type="Pfam" id="PF00115">
    <property type="entry name" value="COX1"/>
    <property type="match status" value="1"/>
</dbReference>
<feature type="transmembrane region" description="Helical" evidence="8">
    <location>
        <begin position="257"/>
        <end position="277"/>
    </location>
</feature>
<feature type="transmembrane region" description="Helical" evidence="8">
    <location>
        <begin position="78"/>
        <end position="104"/>
    </location>
</feature>
<name>A0ABM7XF73_9BACT</name>
<evidence type="ECO:0000259" key="9">
    <source>
        <dbReference type="PROSITE" id="PS50855"/>
    </source>
</evidence>
<keyword evidence="6" id="KW-0249">Electron transport</keyword>
<keyword evidence="2 6" id="KW-0679">Respiratory chain</keyword>
<dbReference type="PRINTS" id="PR01165">
    <property type="entry name" value="CYCOXIDASEI"/>
</dbReference>
<accession>A0ABM7XF73</accession>
<keyword evidence="6" id="KW-0813">Transport</keyword>
<organism evidence="10 11">
    <name type="scientific">Anaeromyxobacter paludicola</name>
    <dbReference type="NCBI Taxonomy" id="2918171"/>
    <lineage>
        <taxon>Bacteria</taxon>
        <taxon>Pseudomonadati</taxon>
        <taxon>Myxococcota</taxon>
        <taxon>Myxococcia</taxon>
        <taxon>Myxococcales</taxon>
        <taxon>Cystobacterineae</taxon>
        <taxon>Anaeromyxobacteraceae</taxon>
        <taxon>Anaeromyxobacter</taxon>
    </lineage>
</organism>
<feature type="transmembrane region" description="Helical" evidence="8">
    <location>
        <begin position="158"/>
        <end position="181"/>
    </location>
</feature>
<feature type="transmembrane region" description="Helical" evidence="8">
    <location>
        <begin position="313"/>
        <end position="332"/>
    </location>
</feature>
<feature type="transmembrane region" description="Helical" evidence="8">
    <location>
        <begin position="36"/>
        <end position="58"/>
    </location>
</feature>
<dbReference type="PROSITE" id="PS00077">
    <property type="entry name" value="COX1_CUB"/>
    <property type="match status" value="1"/>
</dbReference>
<feature type="transmembrane region" description="Helical" evidence="8">
    <location>
        <begin position="116"/>
        <end position="138"/>
    </location>
</feature>
<evidence type="ECO:0000256" key="1">
    <source>
        <dbReference type="ARBA" id="ARBA00004141"/>
    </source>
</evidence>
<evidence type="ECO:0000313" key="10">
    <source>
        <dbReference type="EMBL" id="BDG10525.1"/>
    </source>
</evidence>
<comment type="similarity">
    <text evidence="6">Belongs to the heme-copper respiratory oxidase family.</text>
</comment>
<protein>
    <submittedName>
        <fullName evidence="10">Cytochrome c oxidase subunit 1</fullName>
    </submittedName>
</protein>
<keyword evidence="6" id="KW-0408">Iron</keyword>
<feature type="domain" description="Cytochrome oxidase subunit I profile" evidence="9">
    <location>
        <begin position="25"/>
        <end position="526"/>
    </location>
</feature>
<feature type="transmembrane region" description="Helical" evidence="8">
    <location>
        <begin position="464"/>
        <end position="488"/>
    </location>
</feature>
<feature type="transmembrane region" description="Helical" evidence="8">
    <location>
        <begin position="385"/>
        <end position="411"/>
    </location>
</feature>
<dbReference type="SUPFAM" id="SSF81442">
    <property type="entry name" value="Cytochrome c oxidase subunit I-like"/>
    <property type="match status" value="1"/>
</dbReference>
<feature type="transmembrane region" description="Helical" evidence="8">
    <location>
        <begin position="286"/>
        <end position="307"/>
    </location>
</feature>
<dbReference type="Proteomes" id="UP001162734">
    <property type="component" value="Chromosome"/>
</dbReference>
<dbReference type="PANTHER" id="PTHR10422">
    <property type="entry name" value="CYTOCHROME C OXIDASE SUBUNIT 1"/>
    <property type="match status" value="1"/>
</dbReference>
<evidence type="ECO:0000313" key="11">
    <source>
        <dbReference type="Proteomes" id="UP001162734"/>
    </source>
</evidence>
<dbReference type="EMBL" id="AP025592">
    <property type="protein sequence ID" value="BDG10525.1"/>
    <property type="molecule type" value="Genomic_DNA"/>
</dbReference>
<dbReference type="InterPro" id="IPR000883">
    <property type="entry name" value="Cyt_C_Oxase_1"/>
</dbReference>
<evidence type="ECO:0000256" key="6">
    <source>
        <dbReference type="RuleBase" id="RU000370"/>
    </source>
</evidence>
<keyword evidence="6" id="KW-0349">Heme</keyword>
<feature type="compositionally biased region" description="Pro residues" evidence="7">
    <location>
        <begin position="540"/>
        <end position="552"/>
    </location>
</feature>
<dbReference type="Gene3D" id="1.20.210.10">
    <property type="entry name" value="Cytochrome c oxidase-like, subunit I domain"/>
    <property type="match status" value="1"/>
</dbReference>
<dbReference type="PANTHER" id="PTHR10422:SF18">
    <property type="entry name" value="CYTOCHROME C OXIDASE SUBUNIT 1"/>
    <property type="match status" value="1"/>
</dbReference>
<evidence type="ECO:0000256" key="5">
    <source>
        <dbReference type="ARBA" id="ARBA00023136"/>
    </source>
</evidence>
<dbReference type="InterPro" id="IPR023615">
    <property type="entry name" value="Cyt_c_Oxase_su1_BS"/>
</dbReference>
<dbReference type="InterPro" id="IPR036927">
    <property type="entry name" value="Cyt_c_oxase-like_su1_sf"/>
</dbReference>
<keyword evidence="3 6" id="KW-0812">Transmembrane</keyword>
<keyword evidence="6" id="KW-0479">Metal-binding</keyword>
<gene>
    <name evidence="10" type="ORF">AMPC_36380</name>
</gene>
<evidence type="ECO:0000256" key="8">
    <source>
        <dbReference type="SAM" id="Phobius"/>
    </source>
</evidence>
<keyword evidence="4 8" id="KW-1133">Transmembrane helix</keyword>
<feature type="transmembrane region" description="Helical" evidence="8">
    <location>
        <begin position="352"/>
        <end position="373"/>
    </location>
</feature>
<feature type="compositionally biased region" description="Basic and acidic residues" evidence="7">
    <location>
        <begin position="528"/>
        <end position="538"/>
    </location>
</feature>
<keyword evidence="11" id="KW-1185">Reference proteome</keyword>
<dbReference type="RefSeq" id="WP_248343034.1">
    <property type="nucleotide sequence ID" value="NZ_AP025592.1"/>
</dbReference>
<comment type="subcellular location">
    <subcellularLocation>
        <location evidence="1">Membrane</location>
        <topology evidence="1">Multi-pass membrane protein</topology>
    </subcellularLocation>
</comment>
<feature type="region of interest" description="Disordered" evidence="7">
    <location>
        <begin position="521"/>
        <end position="552"/>
    </location>
</feature>
<dbReference type="InterPro" id="IPR023616">
    <property type="entry name" value="Cyt_c_oxase-like_su1_dom"/>
</dbReference>
<evidence type="ECO:0000256" key="7">
    <source>
        <dbReference type="SAM" id="MobiDB-lite"/>
    </source>
</evidence>
<evidence type="ECO:0000256" key="4">
    <source>
        <dbReference type="ARBA" id="ARBA00022989"/>
    </source>
</evidence>
<evidence type="ECO:0000256" key="3">
    <source>
        <dbReference type="ARBA" id="ARBA00022692"/>
    </source>
</evidence>
<reference evidence="11" key="1">
    <citation type="journal article" date="2022" name="Int. J. Syst. Evol. Microbiol.">
        <title>Anaeromyxobacter oryzae sp. nov., Anaeromyxobacter diazotrophicus sp. nov. and Anaeromyxobacter paludicola sp. nov., isolated from paddy soils.</title>
        <authorList>
            <person name="Itoh H."/>
            <person name="Xu Z."/>
            <person name="Mise K."/>
            <person name="Masuda Y."/>
            <person name="Ushijima N."/>
            <person name="Hayakawa C."/>
            <person name="Shiratori Y."/>
            <person name="Senoo K."/>
        </authorList>
    </citation>
    <scope>NUCLEOTIDE SEQUENCE [LARGE SCALE GENOMIC DNA]</scope>
    <source>
        <strain evidence="11">Red630</strain>
    </source>
</reference>
<proteinExistence type="inferred from homology"/>
<feature type="transmembrane region" description="Helical" evidence="8">
    <location>
        <begin position="201"/>
        <end position="226"/>
    </location>
</feature>
<sequence>MNPSANSVVYNTPNYLDAEGGVRSWLFTRDHKRIGVMYLVLTTSAFALGGLFAMLIRIELLTPGPTIMSAMTYNRMFTLHGVVMIFLFMVPAIPGIFGNFFLPLMLGAQDVAFPRLNLLSVYLYLVGATIAVWGMIQGGADTGWTFYAPYSTTTTTKVVPILLGAFVIGFSSIVTGINFIVTTHTMRGPGLTWDRMPLFVWSIYATSIIQVLATPVLGMVLLLVAIEHSFGFGIFDPARGGDPILLQHLFWFYSHPAVYIMVLPAMAVISEVVCAFARKNMFGYKAVAYSSLGIAFVGFFTWGHHLFTSGQSAFDAGIFGVLSMFVGIFTAIKVFNWTATLYKGAIKFTAPFAYVCGFLFFLVFGGMTGVALATVSLDVHWQDTYFVVAHFHFIMVGGTIMAFLAGIHYWWPKMFGRMYSEGWALVAACTIIFGFNATFIPQFLLGNMGMPRRYYSYPAQFWPLNVASTAGASLLGFGFLLVLVYLLLSLKYGRVAGANPWGSRGFEWNTPSPPSALNFPVPPVFTHGPHDYQDRGPGEEPSPTPPPEAQHA</sequence>
<evidence type="ECO:0000256" key="2">
    <source>
        <dbReference type="ARBA" id="ARBA00022660"/>
    </source>
</evidence>
<dbReference type="PROSITE" id="PS50855">
    <property type="entry name" value="COX1"/>
    <property type="match status" value="1"/>
</dbReference>
<feature type="transmembrane region" description="Helical" evidence="8">
    <location>
        <begin position="423"/>
        <end position="444"/>
    </location>
</feature>
<keyword evidence="5 8" id="KW-0472">Membrane</keyword>